<feature type="transmembrane region" description="Helical" evidence="6">
    <location>
        <begin position="141"/>
        <end position="161"/>
    </location>
</feature>
<dbReference type="InterPro" id="IPR036286">
    <property type="entry name" value="LexA/Signal_pep-like_sf"/>
</dbReference>
<comment type="caution">
    <text evidence="7">The sequence shown here is derived from an EMBL/GenBank/DDBJ whole genome shotgun (WGS) entry which is preliminary data.</text>
</comment>
<accession>A0A955LKP0</accession>
<dbReference type="CDD" id="cd06462">
    <property type="entry name" value="Peptidase_S24_S26"/>
    <property type="match status" value="1"/>
</dbReference>
<dbReference type="GO" id="GO:0004252">
    <property type="term" value="F:serine-type endopeptidase activity"/>
    <property type="evidence" value="ECO:0007669"/>
    <property type="project" value="UniProtKB-UniRule"/>
</dbReference>
<reference evidence="7" key="2">
    <citation type="journal article" date="2021" name="Microbiome">
        <title>Successional dynamics and alternative stable states in a saline activated sludge microbial community over 9 years.</title>
        <authorList>
            <person name="Wang Y."/>
            <person name="Ye J."/>
            <person name="Ju F."/>
            <person name="Liu L."/>
            <person name="Boyd J.A."/>
            <person name="Deng Y."/>
            <person name="Parks D.H."/>
            <person name="Jiang X."/>
            <person name="Yin X."/>
            <person name="Woodcroft B.J."/>
            <person name="Tyson G.W."/>
            <person name="Hugenholtz P."/>
            <person name="Polz M.F."/>
            <person name="Zhang T."/>
        </authorList>
    </citation>
    <scope>NUCLEOTIDE SEQUENCE</scope>
    <source>
        <strain evidence="7">HKST-UBA03</strain>
    </source>
</reference>
<dbReference type="GO" id="GO:0016020">
    <property type="term" value="C:membrane"/>
    <property type="evidence" value="ECO:0007669"/>
    <property type="project" value="UniProtKB-SubCell"/>
</dbReference>
<dbReference type="AlphaFoldDB" id="A0A955LKP0"/>
<keyword evidence="2 6" id="KW-0812">Transmembrane</keyword>
<evidence type="ECO:0000256" key="3">
    <source>
        <dbReference type="ARBA" id="ARBA00022989"/>
    </source>
</evidence>
<dbReference type="Proteomes" id="UP000751518">
    <property type="component" value="Unassembled WGS sequence"/>
</dbReference>
<evidence type="ECO:0000256" key="1">
    <source>
        <dbReference type="ARBA" id="ARBA00004370"/>
    </source>
</evidence>
<comment type="subcellular location">
    <subcellularLocation>
        <location evidence="1">Membrane</location>
    </subcellularLocation>
</comment>
<dbReference type="EMBL" id="JAGQKZ010000035">
    <property type="protein sequence ID" value="MCA9392300.1"/>
    <property type="molecule type" value="Genomic_DNA"/>
</dbReference>
<proteinExistence type="predicted"/>
<keyword evidence="7" id="KW-0378">Hydrolase</keyword>
<dbReference type="PANTHER" id="PTHR10806">
    <property type="entry name" value="SIGNAL PEPTIDASE COMPLEX CATALYTIC SUBUNIT SEC11"/>
    <property type="match status" value="1"/>
</dbReference>
<evidence type="ECO:0000256" key="5">
    <source>
        <dbReference type="NCBIfam" id="TIGR02228"/>
    </source>
</evidence>
<evidence type="ECO:0000256" key="6">
    <source>
        <dbReference type="SAM" id="Phobius"/>
    </source>
</evidence>
<dbReference type="GO" id="GO:0009003">
    <property type="term" value="F:signal peptidase activity"/>
    <property type="evidence" value="ECO:0007669"/>
    <property type="project" value="UniProtKB-EC"/>
</dbReference>
<feature type="transmembrane region" description="Helical" evidence="6">
    <location>
        <begin position="12"/>
        <end position="32"/>
    </location>
</feature>
<keyword evidence="4 6" id="KW-0472">Membrane</keyword>
<reference evidence="7" key="1">
    <citation type="submission" date="2020-04" db="EMBL/GenBank/DDBJ databases">
        <authorList>
            <person name="Zhang T."/>
        </authorList>
    </citation>
    <scope>NUCLEOTIDE SEQUENCE</scope>
    <source>
        <strain evidence="7">HKST-UBA03</strain>
    </source>
</reference>
<dbReference type="EC" id="3.4.21.89" evidence="5"/>
<dbReference type="GO" id="GO:0006465">
    <property type="term" value="P:signal peptide processing"/>
    <property type="evidence" value="ECO:0007669"/>
    <property type="project" value="UniProtKB-UniRule"/>
</dbReference>
<dbReference type="SUPFAM" id="SSF51306">
    <property type="entry name" value="LexA/Signal peptidase"/>
    <property type="match status" value="1"/>
</dbReference>
<name>A0A955LKP0_UNCKA</name>
<organism evidence="7 8">
    <name type="scientific">candidate division WWE3 bacterium</name>
    <dbReference type="NCBI Taxonomy" id="2053526"/>
    <lineage>
        <taxon>Bacteria</taxon>
        <taxon>Katanobacteria</taxon>
    </lineage>
</organism>
<evidence type="ECO:0000313" key="7">
    <source>
        <dbReference type="EMBL" id="MCA9392300.1"/>
    </source>
</evidence>
<evidence type="ECO:0000256" key="2">
    <source>
        <dbReference type="ARBA" id="ARBA00022692"/>
    </source>
</evidence>
<protein>
    <recommendedName>
        <fullName evidence="5">Signal peptidase I</fullName>
        <ecNumber evidence="5">3.4.21.89</ecNumber>
    </recommendedName>
</protein>
<gene>
    <name evidence="7" type="ORF">KC614_03800</name>
</gene>
<dbReference type="NCBIfam" id="TIGR02228">
    <property type="entry name" value="sigpep_I_arch"/>
    <property type="match status" value="1"/>
</dbReference>
<dbReference type="InterPro" id="IPR001733">
    <property type="entry name" value="Peptidase_S26B"/>
</dbReference>
<dbReference type="PANTHER" id="PTHR10806:SF6">
    <property type="entry name" value="SIGNAL PEPTIDASE COMPLEX CATALYTIC SUBUNIT SEC11"/>
    <property type="match status" value="1"/>
</dbReference>
<keyword evidence="3 6" id="KW-1133">Transmembrane helix</keyword>
<evidence type="ECO:0000256" key="4">
    <source>
        <dbReference type="ARBA" id="ARBA00023136"/>
    </source>
</evidence>
<sequence>MVTKIKEFKKLLDVTYTILFVWLLLIGGAVILTRFQTPLNYRFVVANSDSMRPIFNKDSLVVVTKQQGYHEQDIVAYFAANGKDIVLSRVVEVITDPDVGVVSYKTKGDANEDPDDILAQKGRVVGKATYWIPVVGGTIRFAQTQIGFLILILAPATLIIYREVVSMKDDFVGMHRDIQKRKRKKRDK</sequence>
<evidence type="ECO:0000313" key="8">
    <source>
        <dbReference type="Proteomes" id="UP000751518"/>
    </source>
</evidence>